<keyword evidence="5" id="KW-1185">Reference proteome</keyword>
<evidence type="ECO:0000313" key="5">
    <source>
        <dbReference type="Proteomes" id="UP001293169"/>
    </source>
</evidence>
<reference evidence="2" key="1">
    <citation type="journal article" date="2018" name="Genome Biol.">
        <title>SKESA: strategic k-mer extension for scrupulous assemblies.</title>
        <authorList>
            <person name="Souvorov A."/>
            <person name="Agarwala R."/>
            <person name="Lipman D.J."/>
        </authorList>
    </citation>
    <scope>NUCLEOTIDE SEQUENCE</scope>
    <source>
        <strain evidence="2">MISC063</strain>
    </source>
</reference>
<accession>A0AAN5L142</accession>
<comment type="caution">
    <text evidence="2">The sequence shown here is derived from an EMBL/GenBank/DDBJ whole genome shotgun (WGS) entry which is preliminary data.</text>
</comment>
<dbReference type="Proteomes" id="UP000864422">
    <property type="component" value="Unassembled WGS sequence"/>
</dbReference>
<gene>
    <name evidence="2" type="ORF">I8Y23_003879</name>
    <name evidence="3" type="ORF">U5E74_16215</name>
</gene>
<protein>
    <submittedName>
        <fullName evidence="2">Uncharacterized protein</fullName>
    </submittedName>
</protein>
<feature type="region of interest" description="Disordered" evidence="1">
    <location>
        <begin position="21"/>
        <end position="52"/>
    </location>
</feature>
<dbReference type="EMBL" id="DACSEA010000018">
    <property type="protein sequence ID" value="HAT1607533.1"/>
    <property type="molecule type" value="Genomic_DNA"/>
</dbReference>
<feature type="compositionally biased region" description="Basic and acidic residues" evidence="1">
    <location>
        <begin position="24"/>
        <end position="40"/>
    </location>
</feature>
<dbReference type="AlphaFoldDB" id="A0AAN5L142"/>
<evidence type="ECO:0000313" key="2">
    <source>
        <dbReference type="EMBL" id="HAT1607533.1"/>
    </source>
</evidence>
<reference evidence="3 5" key="3">
    <citation type="submission" date="2023-12" db="EMBL/GenBank/DDBJ databases">
        <title>N/s.</title>
        <authorList>
            <person name="Dale J."/>
        </authorList>
    </citation>
    <scope>NUCLEOTIDE SEQUENCE [LARGE SCALE GENOMIC DNA]</scope>
    <source>
        <strain evidence="3 5">2023EL-01226</strain>
    </source>
</reference>
<sequence length="52" mass="5706">MSGLVIKTSALMWYSALNPGGTARESKVDGKSVVRRRAGESPRSVMTRRLIQ</sequence>
<dbReference type="Proteomes" id="UP001293169">
    <property type="component" value="Unassembled WGS sequence"/>
</dbReference>
<evidence type="ECO:0000256" key="1">
    <source>
        <dbReference type="SAM" id="MobiDB-lite"/>
    </source>
</evidence>
<evidence type="ECO:0000313" key="4">
    <source>
        <dbReference type="Proteomes" id="UP000864422"/>
    </source>
</evidence>
<dbReference type="RefSeq" id="WP_155417118.1">
    <property type="nucleotide sequence ID" value="NZ_ABZSJN020000685.1"/>
</dbReference>
<evidence type="ECO:0000313" key="3">
    <source>
        <dbReference type="EMBL" id="MDZ7467181.1"/>
    </source>
</evidence>
<name>A0AAN5L142_RAOPL</name>
<dbReference type="EMBL" id="JAXUDK010000010">
    <property type="protein sequence ID" value="MDZ7467181.1"/>
    <property type="molecule type" value="Genomic_DNA"/>
</dbReference>
<organism evidence="2 4">
    <name type="scientific">Raoultella planticola</name>
    <name type="common">Klebsiella planticola</name>
    <dbReference type="NCBI Taxonomy" id="575"/>
    <lineage>
        <taxon>Bacteria</taxon>
        <taxon>Pseudomonadati</taxon>
        <taxon>Pseudomonadota</taxon>
        <taxon>Gammaproteobacteria</taxon>
        <taxon>Enterobacterales</taxon>
        <taxon>Enterobacteriaceae</taxon>
        <taxon>Klebsiella/Raoultella group</taxon>
        <taxon>Raoultella</taxon>
    </lineage>
</organism>
<proteinExistence type="predicted"/>
<reference evidence="2" key="2">
    <citation type="submission" date="2020-11" db="EMBL/GenBank/DDBJ databases">
        <authorList>
            <consortium name="NCBI Pathogen Detection Project"/>
        </authorList>
    </citation>
    <scope>NUCLEOTIDE SEQUENCE</scope>
    <source>
        <strain evidence="2">MISC063</strain>
    </source>
</reference>